<protein>
    <recommendedName>
        <fullName evidence="2">Lipoprotein</fullName>
    </recommendedName>
</protein>
<dbReference type="AlphaFoldDB" id="A0A7C5SZX7"/>
<evidence type="ECO:0008006" key="2">
    <source>
        <dbReference type="Google" id="ProtNLM"/>
    </source>
</evidence>
<proteinExistence type="predicted"/>
<gene>
    <name evidence="1" type="ORF">ENN04_00990</name>
</gene>
<reference evidence="1" key="1">
    <citation type="journal article" date="2020" name="mSystems">
        <title>Genome- and Community-Level Interaction Insights into Carbon Utilization and Element Cycling Functions of Hydrothermarchaeota in Hydrothermal Sediment.</title>
        <authorList>
            <person name="Zhou Z."/>
            <person name="Liu Y."/>
            <person name="Xu W."/>
            <person name="Pan J."/>
            <person name="Luo Z.H."/>
            <person name="Li M."/>
        </authorList>
    </citation>
    <scope>NUCLEOTIDE SEQUENCE [LARGE SCALE GENOMIC DNA]</scope>
    <source>
        <strain evidence="1">SpSt-114</strain>
    </source>
</reference>
<comment type="caution">
    <text evidence="1">The sequence shown here is derived from an EMBL/GenBank/DDBJ whole genome shotgun (WGS) entry which is preliminary data.</text>
</comment>
<dbReference type="EMBL" id="DSAC01000011">
    <property type="protein sequence ID" value="HHO73199.1"/>
    <property type="molecule type" value="Genomic_DNA"/>
</dbReference>
<evidence type="ECO:0000313" key="1">
    <source>
        <dbReference type="EMBL" id="HHO73199.1"/>
    </source>
</evidence>
<accession>A0A7C5SZX7</accession>
<organism evidence="1">
    <name type="scientific">Thermocrinis ruber</name>
    <dbReference type="NCBI Taxonomy" id="75906"/>
    <lineage>
        <taxon>Bacteria</taxon>
        <taxon>Pseudomonadati</taxon>
        <taxon>Aquificota</taxon>
        <taxon>Aquificia</taxon>
        <taxon>Aquificales</taxon>
        <taxon>Aquificaceae</taxon>
        <taxon>Thermocrinis</taxon>
    </lineage>
</organism>
<sequence>MKRTLLFMSLPVALSLAVSCGKKDTASKEKKDRIYCLAKDLDDDLSKCDNGDILAFFPPSWGNEQYPLYAVLLFCDLDKTIVHTNGGVICKFDKAKWQRFVELSKKNQQKNQQGGGK</sequence>
<name>A0A7C5SZX7_9AQUI</name>
<dbReference type="PROSITE" id="PS51257">
    <property type="entry name" value="PROKAR_LIPOPROTEIN"/>
    <property type="match status" value="1"/>
</dbReference>